<protein>
    <submittedName>
        <fullName evidence="2">Uncharacterized protein</fullName>
    </submittedName>
</protein>
<dbReference type="PANTHER" id="PTHR36407:SF1">
    <property type="entry name" value="MEDIATOR-ASSOCIATED PROTEIN 2"/>
    <property type="match status" value="1"/>
</dbReference>
<feature type="region of interest" description="Disordered" evidence="1">
    <location>
        <begin position="95"/>
        <end position="148"/>
    </location>
</feature>
<dbReference type="InterPro" id="IPR038823">
    <property type="entry name" value="MED2_plant"/>
</dbReference>
<organism evidence="2 3">
    <name type="scientific">Spirodela intermedia</name>
    <name type="common">Intermediate duckweed</name>
    <dbReference type="NCBI Taxonomy" id="51605"/>
    <lineage>
        <taxon>Eukaryota</taxon>
        <taxon>Viridiplantae</taxon>
        <taxon>Streptophyta</taxon>
        <taxon>Embryophyta</taxon>
        <taxon>Tracheophyta</taxon>
        <taxon>Spermatophyta</taxon>
        <taxon>Magnoliopsida</taxon>
        <taxon>Liliopsida</taxon>
        <taxon>Araceae</taxon>
        <taxon>Lemnoideae</taxon>
        <taxon>Spirodela</taxon>
    </lineage>
</organism>
<dbReference type="Proteomes" id="UP000663760">
    <property type="component" value="Chromosome 9"/>
</dbReference>
<sequence>MHYKPGPDLEEDSRNPLLDISLTDSTELWLIQWPINQLQPDDFDGKEISLNLHQDGELASVETSSGKSYDVVSFAAQEPDATVFLVSGRKVWNAAHQSRGSSKEGGDAIYGTSHDTLTSMDSMGPGSVDHSQQSKRKRRKGGVGTRPS</sequence>
<dbReference type="EMBL" id="LR746272">
    <property type="protein sequence ID" value="CAA7401673.1"/>
    <property type="molecule type" value="Genomic_DNA"/>
</dbReference>
<evidence type="ECO:0000313" key="3">
    <source>
        <dbReference type="Proteomes" id="UP000663760"/>
    </source>
</evidence>
<evidence type="ECO:0000313" key="2">
    <source>
        <dbReference type="EMBL" id="CAA7401673.1"/>
    </source>
</evidence>
<accession>A0A7I8KV33</accession>
<dbReference type="OrthoDB" id="1892825at2759"/>
<proteinExistence type="predicted"/>
<dbReference type="PANTHER" id="PTHR36407">
    <property type="entry name" value="MEDIATOR-ASSOCIATED PROTEIN 2"/>
    <property type="match status" value="1"/>
</dbReference>
<dbReference type="AlphaFoldDB" id="A0A7I8KV33"/>
<keyword evidence="3" id="KW-1185">Reference proteome</keyword>
<reference evidence="2" key="1">
    <citation type="submission" date="2020-02" db="EMBL/GenBank/DDBJ databases">
        <authorList>
            <person name="Scholz U."/>
            <person name="Mascher M."/>
            <person name="Fiebig A."/>
        </authorList>
    </citation>
    <scope>NUCLEOTIDE SEQUENCE</scope>
</reference>
<evidence type="ECO:0000256" key="1">
    <source>
        <dbReference type="SAM" id="MobiDB-lite"/>
    </source>
</evidence>
<gene>
    <name evidence="2" type="ORF">SI8410_09012351</name>
</gene>
<name>A0A7I8KV33_SPIIN</name>